<dbReference type="Proteomes" id="UP000261420">
    <property type="component" value="Unplaced"/>
</dbReference>
<organism evidence="1 2">
    <name type="scientific">Seriola dumerili</name>
    <name type="common">Greater amberjack</name>
    <name type="synonym">Caranx dumerili</name>
    <dbReference type="NCBI Taxonomy" id="41447"/>
    <lineage>
        <taxon>Eukaryota</taxon>
        <taxon>Metazoa</taxon>
        <taxon>Chordata</taxon>
        <taxon>Craniata</taxon>
        <taxon>Vertebrata</taxon>
        <taxon>Euteleostomi</taxon>
        <taxon>Actinopterygii</taxon>
        <taxon>Neopterygii</taxon>
        <taxon>Teleostei</taxon>
        <taxon>Neoteleostei</taxon>
        <taxon>Acanthomorphata</taxon>
        <taxon>Carangaria</taxon>
        <taxon>Carangiformes</taxon>
        <taxon>Carangidae</taxon>
        <taxon>Seriola</taxon>
    </lineage>
</organism>
<sequence>MCVCENVRSKNGFLITMKSYTDPETLLSSLKGEVGEYGRLLFDIFRFCKSSVERPKNYSARGKKTRCETCEFLVETKNSPET</sequence>
<evidence type="ECO:0000313" key="2">
    <source>
        <dbReference type="Proteomes" id="UP000261420"/>
    </source>
</evidence>
<name>A0A3B4UUH1_SERDU</name>
<accession>A0A3B4UUH1</accession>
<reference evidence="1" key="1">
    <citation type="submission" date="2025-08" db="UniProtKB">
        <authorList>
            <consortium name="Ensembl"/>
        </authorList>
    </citation>
    <scope>IDENTIFICATION</scope>
</reference>
<reference evidence="1" key="2">
    <citation type="submission" date="2025-09" db="UniProtKB">
        <authorList>
            <consortium name="Ensembl"/>
        </authorList>
    </citation>
    <scope>IDENTIFICATION</scope>
</reference>
<dbReference type="Ensembl" id="ENSSDUT00000022344.1">
    <property type="protein sequence ID" value="ENSSDUP00000021937.1"/>
    <property type="gene ID" value="ENSSDUG00000015955.1"/>
</dbReference>
<dbReference type="AlphaFoldDB" id="A0A3B4UUH1"/>
<evidence type="ECO:0000313" key="1">
    <source>
        <dbReference type="Ensembl" id="ENSSDUP00000021937.1"/>
    </source>
</evidence>
<keyword evidence="2" id="KW-1185">Reference proteome</keyword>
<proteinExistence type="predicted"/>
<protein>
    <submittedName>
        <fullName evidence="1">Uncharacterized protein</fullName>
    </submittedName>
</protein>